<keyword evidence="3" id="KW-0507">mRNA processing</keyword>
<dbReference type="InterPro" id="IPR003107">
    <property type="entry name" value="HAT"/>
</dbReference>
<dbReference type="GO" id="GO:0003723">
    <property type="term" value="F:RNA binding"/>
    <property type="evidence" value="ECO:0007669"/>
    <property type="project" value="UniProtKB-UniRule"/>
</dbReference>
<evidence type="ECO:0000256" key="7">
    <source>
        <dbReference type="ARBA" id="ARBA00023242"/>
    </source>
</evidence>
<dbReference type="PANTHER" id="PTHR17204">
    <property type="entry name" value="PRE-MRNA PROCESSING PROTEIN PRP39-RELATED"/>
    <property type="match status" value="1"/>
</dbReference>
<dbReference type="Pfam" id="PF00076">
    <property type="entry name" value="RRM_1"/>
    <property type="match status" value="2"/>
</dbReference>
<dbReference type="AlphaFoldDB" id="A0A8K0EK51"/>
<proteinExistence type="inferred from homology"/>
<dbReference type="InterPro" id="IPR012677">
    <property type="entry name" value="Nucleotide-bd_a/b_plait_sf"/>
</dbReference>
<name>A0A8K0EK51_BRALA</name>
<dbReference type="Gene3D" id="1.25.40.10">
    <property type="entry name" value="Tetratricopeptide repeat domain"/>
    <property type="match status" value="2"/>
</dbReference>
<evidence type="ECO:0000313" key="11">
    <source>
        <dbReference type="EMBL" id="CAH1257073.1"/>
    </source>
</evidence>
<keyword evidence="5" id="KW-0677">Repeat</keyword>
<evidence type="ECO:0000256" key="4">
    <source>
        <dbReference type="ARBA" id="ARBA00022728"/>
    </source>
</evidence>
<dbReference type="Pfam" id="PF05843">
    <property type="entry name" value="Suf"/>
    <property type="match status" value="1"/>
</dbReference>
<dbReference type="CDD" id="cd12392">
    <property type="entry name" value="RRM2_SART3"/>
    <property type="match status" value="1"/>
</dbReference>
<dbReference type="CDD" id="cd12391">
    <property type="entry name" value="RRM1_SART3"/>
    <property type="match status" value="1"/>
</dbReference>
<gene>
    <name evidence="11" type="primary">SART3</name>
    <name evidence="11" type="ORF">BLAG_LOCUS15118</name>
</gene>
<evidence type="ECO:0000256" key="5">
    <source>
        <dbReference type="ARBA" id="ARBA00022737"/>
    </source>
</evidence>
<keyword evidence="4" id="KW-0747">Spliceosome</keyword>
<protein>
    <submittedName>
        <fullName evidence="11">SART3 protein</fullName>
    </submittedName>
</protein>
<evidence type="ECO:0000256" key="8">
    <source>
        <dbReference type="PROSITE-ProRule" id="PRU00176"/>
    </source>
</evidence>
<keyword evidence="8" id="KW-0694">RNA-binding</keyword>
<accession>A0A8K0EK51</accession>
<dbReference type="InterPro" id="IPR055433">
    <property type="entry name" value="HAT_Syf1-like_N"/>
</dbReference>
<feature type="compositionally biased region" description="Acidic residues" evidence="9">
    <location>
        <begin position="32"/>
        <end position="63"/>
    </location>
</feature>
<dbReference type="GO" id="GO:0008380">
    <property type="term" value="P:RNA splicing"/>
    <property type="evidence" value="ECO:0007669"/>
    <property type="project" value="UniProtKB-KW"/>
</dbReference>
<dbReference type="InterPro" id="IPR034217">
    <property type="entry name" value="SART3_RRM1"/>
</dbReference>
<dbReference type="Gene3D" id="3.30.70.330">
    <property type="match status" value="2"/>
</dbReference>
<feature type="domain" description="RRM" evidence="10">
    <location>
        <begin position="801"/>
        <end position="878"/>
    </location>
</feature>
<feature type="compositionally biased region" description="Basic and acidic residues" evidence="9">
    <location>
        <begin position="888"/>
        <end position="904"/>
    </location>
</feature>
<dbReference type="InterPro" id="IPR035979">
    <property type="entry name" value="RBD_domain_sf"/>
</dbReference>
<evidence type="ECO:0000256" key="6">
    <source>
        <dbReference type="ARBA" id="ARBA00023187"/>
    </source>
</evidence>
<evidence type="ECO:0000256" key="2">
    <source>
        <dbReference type="ARBA" id="ARBA00008644"/>
    </source>
</evidence>
<evidence type="ECO:0000259" key="10">
    <source>
        <dbReference type="PROSITE" id="PS50102"/>
    </source>
</evidence>
<keyword evidence="6" id="KW-0508">mRNA splicing</keyword>
<dbReference type="GO" id="GO:0005681">
    <property type="term" value="C:spliceosomal complex"/>
    <property type="evidence" value="ECO:0007669"/>
    <property type="project" value="UniProtKB-KW"/>
</dbReference>
<evidence type="ECO:0000313" key="12">
    <source>
        <dbReference type="Proteomes" id="UP000838412"/>
    </source>
</evidence>
<feature type="domain" description="RRM" evidence="10">
    <location>
        <begin position="704"/>
        <end position="782"/>
    </location>
</feature>
<dbReference type="FunFam" id="1.25.40.10:FF:000098">
    <property type="entry name" value="Squamous cell carcinoma antigen recognized by T-cells 3"/>
    <property type="match status" value="1"/>
</dbReference>
<dbReference type="EMBL" id="OV696688">
    <property type="protein sequence ID" value="CAH1257073.1"/>
    <property type="molecule type" value="Genomic_DNA"/>
</dbReference>
<feature type="compositionally biased region" description="Basic and acidic residues" evidence="9">
    <location>
        <begin position="645"/>
        <end position="658"/>
    </location>
</feature>
<dbReference type="OrthoDB" id="360390at2759"/>
<dbReference type="SMART" id="SM00386">
    <property type="entry name" value="HAT"/>
    <property type="match status" value="8"/>
</dbReference>
<dbReference type="InterPro" id="IPR008847">
    <property type="entry name" value="Suf"/>
</dbReference>
<dbReference type="SUPFAM" id="SSF54928">
    <property type="entry name" value="RNA-binding domain, RBD"/>
    <property type="match status" value="2"/>
</dbReference>
<keyword evidence="7" id="KW-0539">Nucleus</keyword>
<feature type="compositionally biased region" description="Basic residues" evidence="9">
    <location>
        <begin position="1"/>
        <end position="18"/>
    </location>
</feature>
<dbReference type="SMART" id="SM00360">
    <property type="entry name" value="RRM"/>
    <property type="match status" value="2"/>
</dbReference>
<dbReference type="InterPro" id="IPR034218">
    <property type="entry name" value="SART3_RRM2"/>
</dbReference>
<organism evidence="11 12">
    <name type="scientific">Branchiostoma lanceolatum</name>
    <name type="common">Common lancelet</name>
    <name type="synonym">Amphioxus lanceolatum</name>
    <dbReference type="NCBI Taxonomy" id="7740"/>
    <lineage>
        <taxon>Eukaryota</taxon>
        <taxon>Metazoa</taxon>
        <taxon>Chordata</taxon>
        <taxon>Cephalochordata</taxon>
        <taxon>Leptocardii</taxon>
        <taxon>Amphioxiformes</taxon>
        <taxon>Branchiostomatidae</taxon>
        <taxon>Branchiostoma</taxon>
    </lineage>
</organism>
<dbReference type="PANTHER" id="PTHR17204:SF25">
    <property type="entry name" value="RRM DOMAIN-CONTAINING PROTEIN"/>
    <property type="match status" value="1"/>
</dbReference>
<feature type="region of interest" description="Disordered" evidence="9">
    <location>
        <begin position="572"/>
        <end position="660"/>
    </location>
</feature>
<dbReference type="Proteomes" id="UP000838412">
    <property type="component" value="Chromosome 3"/>
</dbReference>
<comment type="subcellular location">
    <subcellularLocation>
        <location evidence="1">Nucleus</location>
    </subcellularLocation>
</comment>
<dbReference type="InterPro" id="IPR011990">
    <property type="entry name" value="TPR-like_helical_dom_sf"/>
</dbReference>
<dbReference type="GO" id="GO:0006397">
    <property type="term" value="P:mRNA processing"/>
    <property type="evidence" value="ECO:0007669"/>
    <property type="project" value="UniProtKB-KW"/>
</dbReference>
<feature type="region of interest" description="Disordered" evidence="9">
    <location>
        <begin position="1"/>
        <end position="75"/>
    </location>
</feature>
<keyword evidence="12" id="KW-1185">Reference proteome</keyword>
<dbReference type="SUPFAM" id="SSF48452">
    <property type="entry name" value="TPR-like"/>
    <property type="match status" value="1"/>
</dbReference>
<dbReference type="Pfam" id="PF16605">
    <property type="entry name" value="LSM_int_assoc"/>
    <property type="match status" value="1"/>
</dbReference>
<evidence type="ECO:0000256" key="3">
    <source>
        <dbReference type="ARBA" id="ARBA00022664"/>
    </source>
</evidence>
<dbReference type="PROSITE" id="PS50102">
    <property type="entry name" value="RRM"/>
    <property type="match status" value="2"/>
</dbReference>
<sequence length="978" mass="111041">MGLKRMTPKKKTILRIHRAHDTCPPPPTSMDSAEEEMQNPPSEDVEMAQDDDEEDSSSSDSEDETTRQLEAKVSSNPYDYNSHVELITAQRREGELVEVRQARERMSKFFPLTEELWLDWLTDEMKLDSGRQNRAGINKLFERAVKDYLCADVWLEYIQYCIGGMEDGLESVRAVCEKALTAGGLHVSKGTMLWDVYREFENAVLAGMQPDPGSICTGDQEEKMQAQITRINSIFRRQLSIPLLGMDGTYLEYEEFQTGPVDATVRQAYQKALEKLEKYKPFEESLTSAPAPRLQEYLAYIDYELAEDEPTRIQCIFERAIQENPLVVELWTKYTHYLDTKLRIPNIALSTHERATRNCPWAAALWQGYLLALERHRQPKEKIKEVMDTALPAGFPQASDYVSLWQTYCDYHRRRVDWTKDAESSGVDELRATYQQAVDYCKDSLQQYFGETGDPQCTLQRSWARIEAKHCKNMGKARELWDGIMAEGHGREAQMWLEYADLERSFGDAERSRKVLQKAVSKASDWPESVCEALINFEREEGTLETYDSAVARCEAQLKRVQERRAKQAEKEMVAAQAEEQKAEARKKNRAEKKTAKKQEMKQGQKRKLDHQPFVKSGGTLHTVGSSVDEEGFKVPSVPAPKTGKAPEEPPVKRAKGDETEELSFSTFSATWQSIHEATIPPAPSPTATSTGDVHVHDPERERRSVFVSNLSYNLQNPQDKMREVFSECGEVADVRLAFTSKKKFRGFCYVEFKDESAAVKALGFDHKEVERRPLFVSPCIDKRKGDKFHGFQYATKLEKNKLFVSNLPFTVTKEALENIFKQHGPLKGVRMVTYRSGKPKGLAYVEYEDEQTASQAVLKTDGLMIGDRKIEVAVSNPPTRRGGPHGEGVDDRLRSDTFKESQYRGKSRTQLSLLPRSLHKPTPTSASTSKPPAGSNGTTSSDKPTTTSDQPTTNQDPLKQGGKRLTNADFAKMFFKK</sequence>
<reference evidence="11" key="1">
    <citation type="submission" date="2022-01" db="EMBL/GenBank/DDBJ databases">
        <authorList>
            <person name="Braso-Vives M."/>
        </authorList>
    </citation>
    <scope>NUCLEOTIDE SEQUENCE</scope>
</reference>
<dbReference type="InterPro" id="IPR000504">
    <property type="entry name" value="RRM_dom"/>
</dbReference>
<dbReference type="Pfam" id="PF23233">
    <property type="entry name" value="HAT_Syf1_CNRKL1_N"/>
    <property type="match status" value="1"/>
</dbReference>
<feature type="compositionally biased region" description="Low complexity" evidence="9">
    <location>
        <begin position="921"/>
        <end position="958"/>
    </location>
</feature>
<feature type="compositionally biased region" description="Basic and acidic residues" evidence="9">
    <location>
        <begin position="572"/>
        <end position="603"/>
    </location>
</feature>
<evidence type="ECO:0000256" key="9">
    <source>
        <dbReference type="SAM" id="MobiDB-lite"/>
    </source>
</evidence>
<comment type="similarity">
    <text evidence="2">Belongs to the crooked-neck family.</text>
</comment>
<dbReference type="FunFam" id="3.30.70.330:FF:000229">
    <property type="entry name" value="Squamous cell carcinoma antigen recognized by T-cells 3"/>
    <property type="match status" value="1"/>
</dbReference>
<feature type="region of interest" description="Disordered" evidence="9">
    <location>
        <begin position="872"/>
        <end position="967"/>
    </location>
</feature>
<evidence type="ECO:0000256" key="1">
    <source>
        <dbReference type="ARBA" id="ARBA00004123"/>
    </source>
</evidence>